<reference evidence="1 2" key="1">
    <citation type="submission" date="2016-10" db="EMBL/GenBank/DDBJ databases">
        <title>The genome sequence of Colletotrichum fioriniae PJ7.</title>
        <authorList>
            <person name="Baroncelli R."/>
        </authorList>
    </citation>
    <scope>NUCLEOTIDE SEQUENCE [LARGE SCALE GENOMIC DNA]</scope>
    <source>
        <strain evidence="1 2">Tom-12</strain>
    </source>
</reference>
<sequence length="145" mass="16805">CDSSCNYCLLTLVASNCWTKHQAKHSRPVHPFFVSFSSCHESFPLFPSWHPYFRAFPFYAFRFVSFMPDAFRVSLILRGGLGCRRKGWHGMACHRTCYSVLRTQCLRHCPSPSKLPLKGQTKDKVGMKTFSDFEAEMKCLRYGFL</sequence>
<protein>
    <submittedName>
        <fullName evidence="1">Uncharacterized protein</fullName>
    </submittedName>
</protein>
<comment type="caution">
    <text evidence="1">The sequence shown here is derived from an EMBL/GenBank/DDBJ whole genome shotgun (WGS) entry which is preliminary data.</text>
</comment>
<feature type="non-terminal residue" evidence="1">
    <location>
        <position position="1"/>
    </location>
</feature>
<dbReference type="RefSeq" id="XP_060385657.1">
    <property type="nucleotide sequence ID" value="XM_060519451.1"/>
</dbReference>
<proteinExistence type="predicted"/>
<organism evidence="1 2">
    <name type="scientific">Colletotrichum tamarilloi</name>
    <dbReference type="NCBI Taxonomy" id="1209934"/>
    <lineage>
        <taxon>Eukaryota</taxon>
        <taxon>Fungi</taxon>
        <taxon>Dikarya</taxon>
        <taxon>Ascomycota</taxon>
        <taxon>Pezizomycotina</taxon>
        <taxon>Sordariomycetes</taxon>
        <taxon>Hypocreomycetidae</taxon>
        <taxon>Glomerellales</taxon>
        <taxon>Glomerellaceae</taxon>
        <taxon>Colletotrichum</taxon>
        <taxon>Colletotrichum acutatum species complex</taxon>
    </lineage>
</organism>
<dbReference type="EMBL" id="MLFU01000008">
    <property type="protein sequence ID" value="KAK1506080.1"/>
    <property type="molecule type" value="Genomic_DNA"/>
</dbReference>
<gene>
    <name evidence="1" type="ORF">CTAM01_03415</name>
</gene>
<evidence type="ECO:0000313" key="1">
    <source>
        <dbReference type="EMBL" id="KAK1506080.1"/>
    </source>
</evidence>
<dbReference type="Proteomes" id="UP001227543">
    <property type="component" value="Unassembled WGS sequence"/>
</dbReference>
<name>A0ABQ9RJR0_9PEZI</name>
<evidence type="ECO:0000313" key="2">
    <source>
        <dbReference type="Proteomes" id="UP001227543"/>
    </source>
</evidence>
<accession>A0ABQ9RJR0</accession>
<keyword evidence="2" id="KW-1185">Reference proteome</keyword>
<dbReference type="GeneID" id="85403689"/>